<evidence type="ECO:0008006" key="4">
    <source>
        <dbReference type="Google" id="ProtNLM"/>
    </source>
</evidence>
<protein>
    <recommendedName>
        <fullName evidence="4">3-deoxy-manno-octulosonate cytidylyltransferase</fullName>
    </recommendedName>
</protein>
<feature type="non-terminal residue" evidence="3">
    <location>
        <position position="1"/>
    </location>
</feature>
<evidence type="ECO:0000256" key="2">
    <source>
        <dbReference type="ARBA" id="ARBA00022695"/>
    </source>
</evidence>
<dbReference type="PANTHER" id="PTHR42866:SF2">
    <property type="entry name" value="3-DEOXY-MANNO-OCTULOSONATE CYTIDYLYLTRANSFERASE, MITOCHONDRIAL"/>
    <property type="match status" value="1"/>
</dbReference>
<dbReference type="GO" id="GO:0005829">
    <property type="term" value="C:cytosol"/>
    <property type="evidence" value="ECO:0007669"/>
    <property type="project" value="TreeGrafter"/>
</dbReference>
<dbReference type="InterPro" id="IPR003329">
    <property type="entry name" value="Cytidylyl_trans"/>
</dbReference>
<evidence type="ECO:0000256" key="1">
    <source>
        <dbReference type="ARBA" id="ARBA00022679"/>
    </source>
</evidence>
<accession>A0A382DQH9</accession>
<organism evidence="3">
    <name type="scientific">marine metagenome</name>
    <dbReference type="NCBI Taxonomy" id="408172"/>
    <lineage>
        <taxon>unclassified sequences</taxon>
        <taxon>metagenomes</taxon>
        <taxon>ecological metagenomes</taxon>
    </lineage>
</organism>
<feature type="non-terminal residue" evidence="3">
    <location>
        <position position="74"/>
    </location>
</feature>
<dbReference type="EMBL" id="UINC01040620">
    <property type="protein sequence ID" value="SVB40746.1"/>
    <property type="molecule type" value="Genomic_DNA"/>
</dbReference>
<gene>
    <name evidence="3" type="ORF">METZ01_LOCUS193600</name>
</gene>
<dbReference type="GO" id="GO:0008690">
    <property type="term" value="F:3-deoxy-manno-octulosonate cytidylyltransferase activity"/>
    <property type="evidence" value="ECO:0007669"/>
    <property type="project" value="TreeGrafter"/>
</dbReference>
<name>A0A382DQH9_9ZZZZ</name>
<sequence length="74" mass="8298">VKTVIIIPARYKSTRFPGKPLTLIQGKPMILWVAELCAEVLPAEFVYVATEDFQIKEIVEKAGFNVVMTSNKCL</sequence>
<dbReference type="Gene3D" id="3.90.550.10">
    <property type="entry name" value="Spore Coat Polysaccharide Biosynthesis Protein SpsA, Chain A"/>
    <property type="match status" value="1"/>
</dbReference>
<dbReference type="InterPro" id="IPR029044">
    <property type="entry name" value="Nucleotide-diphossugar_trans"/>
</dbReference>
<proteinExistence type="predicted"/>
<keyword evidence="1" id="KW-0808">Transferase</keyword>
<dbReference type="SUPFAM" id="SSF53448">
    <property type="entry name" value="Nucleotide-diphospho-sugar transferases"/>
    <property type="match status" value="1"/>
</dbReference>
<evidence type="ECO:0000313" key="3">
    <source>
        <dbReference type="EMBL" id="SVB40746.1"/>
    </source>
</evidence>
<dbReference type="AlphaFoldDB" id="A0A382DQH9"/>
<reference evidence="3" key="1">
    <citation type="submission" date="2018-05" db="EMBL/GenBank/DDBJ databases">
        <authorList>
            <person name="Lanie J.A."/>
            <person name="Ng W.-L."/>
            <person name="Kazmierczak K.M."/>
            <person name="Andrzejewski T.M."/>
            <person name="Davidsen T.M."/>
            <person name="Wayne K.J."/>
            <person name="Tettelin H."/>
            <person name="Glass J.I."/>
            <person name="Rusch D."/>
            <person name="Podicherti R."/>
            <person name="Tsui H.-C.T."/>
            <person name="Winkler M.E."/>
        </authorList>
    </citation>
    <scope>NUCLEOTIDE SEQUENCE</scope>
</reference>
<dbReference type="PANTHER" id="PTHR42866">
    <property type="entry name" value="3-DEOXY-MANNO-OCTULOSONATE CYTIDYLYLTRANSFERASE"/>
    <property type="match status" value="1"/>
</dbReference>
<keyword evidence="2" id="KW-0548">Nucleotidyltransferase</keyword>
<dbReference type="Pfam" id="PF02348">
    <property type="entry name" value="CTP_transf_3"/>
    <property type="match status" value="1"/>
</dbReference>